<accession>A0A4Q2U2D3</accession>
<keyword evidence="2" id="KW-1133">Transmembrane helix</keyword>
<dbReference type="Proteomes" id="UP000290759">
    <property type="component" value="Unassembled WGS sequence"/>
</dbReference>
<dbReference type="EMBL" id="QYBB01000027">
    <property type="protein sequence ID" value="RYC30310.1"/>
    <property type="molecule type" value="Genomic_DNA"/>
</dbReference>
<comment type="caution">
    <text evidence="3">The sequence shown here is derived from an EMBL/GenBank/DDBJ whole genome shotgun (WGS) entry which is preliminary data.</text>
</comment>
<reference evidence="3 4" key="1">
    <citation type="submission" date="2018-12" db="EMBL/GenBank/DDBJ databases">
        <authorList>
            <person name="Grouzdev D.S."/>
            <person name="Krutkina M.S."/>
        </authorList>
    </citation>
    <scope>NUCLEOTIDE SEQUENCE [LARGE SCALE GENOMIC DNA]</scope>
    <source>
        <strain evidence="3 4">RmlP026</strain>
    </source>
</reference>
<name>A0A4Q2U2D3_9HYPH</name>
<feature type="region of interest" description="Disordered" evidence="1">
    <location>
        <begin position="202"/>
        <end position="249"/>
    </location>
</feature>
<keyword evidence="4" id="KW-1185">Reference proteome</keyword>
<keyword evidence="2" id="KW-0812">Transmembrane</keyword>
<feature type="transmembrane region" description="Helical" evidence="2">
    <location>
        <begin position="373"/>
        <end position="393"/>
    </location>
</feature>
<evidence type="ECO:0000256" key="2">
    <source>
        <dbReference type="SAM" id="Phobius"/>
    </source>
</evidence>
<proteinExistence type="predicted"/>
<evidence type="ECO:0000256" key="1">
    <source>
        <dbReference type="SAM" id="MobiDB-lite"/>
    </source>
</evidence>
<dbReference type="RefSeq" id="WP_129228527.1">
    <property type="nucleotide sequence ID" value="NZ_QYBB01000027.1"/>
</dbReference>
<keyword evidence="2" id="KW-0472">Membrane</keyword>
<feature type="transmembrane region" description="Helical" evidence="2">
    <location>
        <begin position="317"/>
        <end position="337"/>
    </location>
</feature>
<organism evidence="3 4">
    <name type="scientific">Lichenibacterium minor</name>
    <dbReference type="NCBI Taxonomy" id="2316528"/>
    <lineage>
        <taxon>Bacteria</taxon>
        <taxon>Pseudomonadati</taxon>
        <taxon>Pseudomonadota</taxon>
        <taxon>Alphaproteobacteria</taxon>
        <taxon>Hyphomicrobiales</taxon>
        <taxon>Lichenihabitantaceae</taxon>
        <taxon>Lichenibacterium</taxon>
    </lineage>
</organism>
<feature type="compositionally biased region" description="Low complexity" evidence="1">
    <location>
        <begin position="202"/>
        <end position="225"/>
    </location>
</feature>
<protein>
    <submittedName>
        <fullName evidence="3">Uncharacterized protein</fullName>
    </submittedName>
</protein>
<evidence type="ECO:0000313" key="4">
    <source>
        <dbReference type="Proteomes" id="UP000290759"/>
    </source>
</evidence>
<dbReference type="OrthoDB" id="8467492at2"/>
<dbReference type="AlphaFoldDB" id="A0A4Q2U2D3"/>
<evidence type="ECO:0000313" key="3">
    <source>
        <dbReference type="EMBL" id="RYC30310.1"/>
    </source>
</evidence>
<sequence length="407" mass="43570">MNLSNLLRFGALVFLLTSESSAKADSEALSAIATLPCDELGYNNLSRNSQGDAPFGIPLRQWDQEAVSSIYDRIRACSGEIDPVQARLAQQQGSRFLDGIVRRAASARAGAQRDVALMETIQKNLADIETSTLPPDQILSKLDGVQAGVQAVSRALPPDIRDAFQRRIDAKRAALNAVLQAQAEREQKAAEDRFARLRAAADTAATVPPGSPSISASSGDPPSDARQGRSDGDRQQNAPLVPPQQPVVVASTPPSFVHVTGPMTPTVVAPNHPEDAKPAARSVVRLAPSGTSLNPPKNRTASVLPPADEGPIADHPILSILIAIYILVAGVIVLPLVRRPVMAWYRSQRWYVRGKDPIDILFKQIGMRANVEFFAFMVACLVGALGGWIYVFMRAQGGKPAVVSTAD</sequence>
<gene>
    <name evidence="3" type="ORF">D3273_19270</name>
</gene>
<reference evidence="3 4" key="2">
    <citation type="submission" date="2019-02" db="EMBL/GenBank/DDBJ databases">
        <title>'Lichenibacterium ramalinii' gen. nov. sp. nov., 'Lichenibacterium minor' gen. nov. sp. nov.</title>
        <authorList>
            <person name="Pankratov T."/>
        </authorList>
    </citation>
    <scope>NUCLEOTIDE SEQUENCE [LARGE SCALE GENOMIC DNA]</scope>
    <source>
        <strain evidence="3 4">RmlP026</strain>
    </source>
</reference>